<comment type="caution">
    <text evidence="2">The sequence shown here is derived from an EMBL/GenBank/DDBJ whole genome shotgun (WGS) entry which is preliminary data.</text>
</comment>
<evidence type="ECO:0000313" key="2">
    <source>
        <dbReference type="EMBL" id="OXA52045.1"/>
    </source>
</evidence>
<protein>
    <submittedName>
        <fullName evidence="2">Uncharacterized protein</fullName>
    </submittedName>
</protein>
<evidence type="ECO:0000256" key="1">
    <source>
        <dbReference type="SAM" id="Phobius"/>
    </source>
</evidence>
<keyword evidence="3" id="KW-1185">Reference proteome</keyword>
<name>A0A226E2S6_FOLCA</name>
<keyword evidence="1" id="KW-1133">Transmembrane helix</keyword>
<organism evidence="2 3">
    <name type="scientific">Folsomia candida</name>
    <name type="common">Springtail</name>
    <dbReference type="NCBI Taxonomy" id="158441"/>
    <lineage>
        <taxon>Eukaryota</taxon>
        <taxon>Metazoa</taxon>
        <taxon>Ecdysozoa</taxon>
        <taxon>Arthropoda</taxon>
        <taxon>Hexapoda</taxon>
        <taxon>Collembola</taxon>
        <taxon>Entomobryomorpha</taxon>
        <taxon>Isotomoidea</taxon>
        <taxon>Isotomidae</taxon>
        <taxon>Proisotominae</taxon>
        <taxon>Folsomia</taxon>
    </lineage>
</organism>
<evidence type="ECO:0000313" key="3">
    <source>
        <dbReference type="Proteomes" id="UP000198287"/>
    </source>
</evidence>
<accession>A0A226E2S6</accession>
<keyword evidence="1" id="KW-0812">Transmembrane</keyword>
<dbReference type="EMBL" id="LNIX01000007">
    <property type="protein sequence ID" value="OXA52045.1"/>
    <property type="molecule type" value="Genomic_DNA"/>
</dbReference>
<dbReference type="AlphaFoldDB" id="A0A226E2S6"/>
<keyword evidence="1" id="KW-0472">Membrane</keyword>
<gene>
    <name evidence="2" type="ORF">Fcan01_13329</name>
</gene>
<feature type="transmembrane region" description="Helical" evidence="1">
    <location>
        <begin position="435"/>
        <end position="458"/>
    </location>
</feature>
<dbReference type="Proteomes" id="UP000198287">
    <property type="component" value="Unassembled WGS sequence"/>
</dbReference>
<feature type="transmembrane region" description="Helical" evidence="1">
    <location>
        <begin position="49"/>
        <end position="71"/>
    </location>
</feature>
<reference evidence="2 3" key="1">
    <citation type="submission" date="2015-12" db="EMBL/GenBank/DDBJ databases">
        <title>The genome of Folsomia candida.</title>
        <authorList>
            <person name="Faddeeva A."/>
            <person name="Derks M.F."/>
            <person name="Anvar Y."/>
            <person name="Smit S."/>
            <person name="Van Straalen N."/>
            <person name="Roelofs D."/>
        </authorList>
    </citation>
    <scope>NUCLEOTIDE SEQUENCE [LARGE SCALE GENOMIC DNA]</scope>
    <source>
        <strain evidence="2 3">VU population</strain>
        <tissue evidence="2">Whole body</tissue>
    </source>
</reference>
<proteinExistence type="predicted"/>
<sequence>MALNHHSHPHLHQCHQQRQQKVNQIITRAGFQHRGQNSKRDSSAVQCKVRLHAFVTFSCKAFIFLVLLIVASSSSFGGPLLVAGDSNYREILALFQTGNDSDHRIKLQRLVSSHVENLLWQVNKLQQLSYGQVCDSVLMEKARHELTDLVAKVTQSPNEQLFADLESKAQEITKSGKQSCDYSRGLACDSVSMKCICYTGHRHDVTYDVVREAGSCKLDEMSRCYSPSHLVSRGAAVIHCINGAKCVGDLTGRRCVSPVMSENCHCQKPCPDGSFTNLIDELKKCISKLSDISVLQFNDSCSAKDQAERDEVVEVLERSGSEKAGPIIRGIKRLLASDRFLCSPHDQLVCDRDIQQCVCGPEKDGILYERVNDSCLWAKGSRCFPEAIFENVTGSNGSCVSGTDCLMEGQTIPCDPNFEEPLCYCQDPADLESSGMVTVFLVLLVLVLGGGGVLGFLVHAKILSCPLGSSPANV</sequence>